<organism evidence="2 3">
    <name type="scientific">Ornithobacterium rhinotracheale (strain ATCC 51463 / DSM 15997 / CCUG 23171 / CIP 104009 / LMG 9086)</name>
    <dbReference type="NCBI Taxonomy" id="867902"/>
    <lineage>
        <taxon>Bacteria</taxon>
        <taxon>Pseudomonadati</taxon>
        <taxon>Bacteroidota</taxon>
        <taxon>Flavobacteriia</taxon>
        <taxon>Flavobacteriales</taxon>
        <taxon>Weeksellaceae</taxon>
        <taxon>Ornithobacterium</taxon>
    </lineage>
</organism>
<accession>I4A1N2</accession>
<evidence type="ECO:0008006" key="4">
    <source>
        <dbReference type="Google" id="ProtNLM"/>
    </source>
</evidence>
<dbReference type="Proteomes" id="UP000006051">
    <property type="component" value="Chromosome"/>
</dbReference>
<feature type="transmembrane region" description="Helical" evidence="1">
    <location>
        <begin position="21"/>
        <end position="40"/>
    </location>
</feature>
<evidence type="ECO:0000313" key="2">
    <source>
        <dbReference type="EMBL" id="AFL97866.1"/>
    </source>
</evidence>
<gene>
    <name evidence="2" type="ordered locus">Ornrh_1711</name>
</gene>
<proteinExistence type="predicted"/>
<feature type="transmembrane region" description="Helical" evidence="1">
    <location>
        <begin position="172"/>
        <end position="191"/>
    </location>
</feature>
<keyword evidence="1" id="KW-0472">Membrane</keyword>
<dbReference type="HOGENOM" id="CLU_122266_0_0_10"/>
<dbReference type="Pfam" id="PF16357">
    <property type="entry name" value="PepSY_TM_like_2"/>
    <property type="match status" value="1"/>
</dbReference>
<dbReference type="eggNOG" id="COG3295">
    <property type="taxonomic scope" value="Bacteria"/>
</dbReference>
<dbReference type="PANTHER" id="PTHR40115:SF1">
    <property type="entry name" value="INNER MEMBRANE PROTEIN WITH PEPSY TM HELIX"/>
    <property type="match status" value="1"/>
</dbReference>
<reference evidence="2 3" key="1">
    <citation type="submission" date="2012-06" db="EMBL/GenBank/DDBJ databases">
        <title>The complete genome of Ornithobacterium rhinotracheale DSM 15997.</title>
        <authorList>
            <consortium name="US DOE Joint Genome Institute (JGI-PGF)"/>
            <person name="Lucas S."/>
            <person name="Copeland A."/>
            <person name="Lapidus A."/>
            <person name="Goodwin L."/>
            <person name="Pitluck S."/>
            <person name="Peters L."/>
            <person name="Mikhailova N."/>
            <person name="Teshima H."/>
            <person name="Kyrpides N."/>
            <person name="Mavromatis K."/>
            <person name="Pagani I."/>
            <person name="Ivanova N."/>
            <person name="Ovchinnikova G."/>
            <person name="Zeytun A."/>
            <person name="Detter J.C."/>
            <person name="Han C."/>
            <person name="Land M."/>
            <person name="Hauser L."/>
            <person name="Markowitz V."/>
            <person name="Cheng J.-F."/>
            <person name="Hugenholtz P."/>
            <person name="Woyke T."/>
            <person name="Wu D."/>
            <person name="Lang E."/>
            <person name="Kopitz M."/>
            <person name="Brambilla E."/>
            <person name="Klenk H.-P."/>
            <person name="Eisen J.A."/>
        </authorList>
    </citation>
    <scope>NUCLEOTIDE SEQUENCE [LARGE SCALE GENOMIC DNA]</scope>
    <source>
        <strain evidence="3">ATCC 51463 / DSM 15997 / CCUG 23171 / LMG 9086</strain>
    </source>
</reference>
<dbReference type="PANTHER" id="PTHR40115">
    <property type="entry name" value="INNER MEMBRANE PROTEIN WITH PEPSY TM HELIX"/>
    <property type="match status" value="1"/>
</dbReference>
<dbReference type="EMBL" id="CP003283">
    <property type="protein sequence ID" value="AFL97866.1"/>
    <property type="molecule type" value="Genomic_DNA"/>
</dbReference>
<evidence type="ECO:0000313" key="3">
    <source>
        <dbReference type="Proteomes" id="UP000006051"/>
    </source>
</evidence>
<keyword evidence="1" id="KW-0812">Transmembrane</keyword>
<dbReference type="GeneID" id="71569773"/>
<dbReference type="InterPro" id="IPR032307">
    <property type="entry name" value="PepSY_TM-like_2"/>
</dbReference>
<dbReference type="RefSeq" id="WP_014791391.1">
    <property type="nucleotide sequence ID" value="NC_018016.1"/>
</dbReference>
<keyword evidence="1" id="KW-1133">Transmembrane helix</keyword>
<sequence length="192" mass="22752">MKTKSRRYKKFIKLNRDYHRDLGYFFSGLVIIYCLSGIAFNHIDDWNPDFILNKKEIQIKQELDKAHFSDKTAHELSQLCGEKEYKLYDFPTPYQVKIYYKDASFHVDFNKKMGVYEQITRRPVFYEANVLHRNNVKAWRWFADIFSVALIIIVVTGLFIASGKNSFKKRGFIFFALGFIPPIVAIIIHYLN</sequence>
<protein>
    <recommendedName>
        <fullName evidence="4">Peptidase</fullName>
    </recommendedName>
</protein>
<dbReference type="AlphaFoldDB" id="I4A1N2"/>
<dbReference type="KEGG" id="orh:Ornrh_1711"/>
<name>I4A1N2_ORNRL</name>
<dbReference type="GeneID" id="97258327"/>
<dbReference type="STRING" id="867902.Ornrh_1711"/>
<evidence type="ECO:0000256" key="1">
    <source>
        <dbReference type="SAM" id="Phobius"/>
    </source>
</evidence>
<keyword evidence="3" id="KW-1185">Reference proteome</keyword>
<feature type="transmembrane region" description="Helical" evidence="1">
    <location>
        <begin position="141"/>
        <end position="160"/>
    </location>
</feature>